<feature type="transmembrane region" description="Helical" evidence="5">
    <location>
        <begin position="406"/>
        <end position="424"/>
    </location>
</feature>
<dbReference type="InterPro" id="IPR005829">
    <property type="entry name" value="Sugar_transporter_CS"/>
</dbReference>
<feature type="transmembrane region" description="Helical" evidence="5">
    <location>
        <begin position="105"/>
        <end position="125"/>
    </location>
</feature>
<feature type="transmembrane region" description="Helical" evidence="5">
    <location>
        <begin position="32"/>
        <end position="60"/>
    </location>
</feature>
<feature type="transmembrane region" description="Helical" evidence="5">
    <location>
        <begin position="339"/>
        <end position="356"/>
    </location>
</feature>
<evidence type="ECO:0000313" key="8">
    <source>
        <dbReference type="Proteomes" id="UP000474967"/>
    </source>
</evidence>
<dbReference type="Proteomes" id="UP000474967">
    <property type="component" value="Unassembled WGS sequence"/>
</dbReference>
<evidence type="ECO:0000256" key="3">
    <source>
        <dbReference type="ARBA" id="ARBA00022989"/>
    </source>
</evidence>
<feature type="transmembrane region" description="Helical" evidence="5">
    <location>
        <begin position="163"/>
        <end position="187"/>
    </location>
</feature>
<keyword evidence="2 5" id="KW-0812">Transmembrane</keyword>
<feature type="transmembrane region" description="Helical" evidence="5">
    <location>
        <begin position="72"/>
        <end position="93"/>
    </location>
</feature>
<dbReference type="Gene3D" id="1.20.1250.20">
    <property type="entry name" value="MFS general substrate transporter like domains"/>
    <property type="match status" value="2"/>
</dbReference>
<evidence type="ECO:0000256" key="1">
    <source>
        <dbReference type="ARBA" id="ARBA00004651"/>
    </source>
</evidence>
<feature type="domain" description="Major facilitator superfamily (MFS) profile" evidence="6">
    <location>
        <begin position="33"/>
        <end position="428"/>
    </location>
</feature>
<evidence type="ECO:0000256" key="5">
    <source>
        <dbReference type="SAM" id="Phobius"/>
    </source>
</evidence>
<feature type="transmembrane region" description="Helical" evidence="5">
    <location>
        <begin position="193"/>
        <end position="214"/>
    </location>
</feature>
<feature type="transmembrane region" description="Helical" evidence="5">
    <location>
        <begin position="276"/>
        <end position="302"/>
    </location>
</feature>
<dbReference type="PROSITE" id="PS50850">
    <property type="entry name" value="MFS"/>
    <property type="match status" value="1"/>
</dbReference>
<dbReference type="AlphaFoldDB" id="A0A6L9XVV6"/>
<keyword evidence="8" id="KW-1185">Reference proteome</keyword>
<dbReference type="EMBL" id="JAAGWY010000001">
    <property type="protein sequence ID" value="NEN05347.1"/>
    <property type="molecule type" value="Genomic_DNA"/>
</dbReference>
<name>A0A6L9XVV6_9MICO</name>
<comment type="caution">
    <text evidence="7">The sequence shown here is derived from an EMBL/GenBank/DDBJ whole genome shotgun (WGS) entry which is preliminary data.</text>
</comment>
<gene>
    <name evidence="7" type="ORF">G3T36_05630</name>
</gene>
<dbReference type="Pfam" id="PF07690">
    <property type="entry name" value="MFS_1"/>
    <property type="match status" value="1"/>
</dbReference>
<dbReference type="GO" id="GO:0005886">
    <property type="term" value="C:plasma membrane"/>
    <property type="evidence" value="ECO:0007669"/>
    <property type="project" value="UniProtKB-SubCell"/>
</dbReference>
<dbReference type="GO" id="GO:0022857">
    <property type="term" value="F:transmembrane transporter activity"/>
    <property type="evidence" value="ECO:0007669"/>
    <property type="project" value="InterPro"/>
</dbReference>
<dbReference type="PANTHER" id="PTHR23528:SF1">
    <property type="entry name" value="MAJOR FACILITATOR SUPERFAMILY (MFS) PROFILE DOMAIN-CONTAINING PROTEIN"/>
    <property type="match status" value="1"/>
</dbReference>
<dbReference type="PROSITE" id="PS00216">
    <property type="entry name" value="SUGAR_TRANSPORT_1"/>
    <property type="match status" value="1"/>
</dbReference>
<feature type="transmembrane region" description="Helical" evidence="5">
    <location>
        <begin position="131"/>
        <end position="151"/>
    </location>
</feature>
<keyword evidence="3 5" id="KW-1133">Transmembrane helix</keyword>
<dbReference type="InterPro" id="IPR036259">
    <property type="entry name" value="MFS_trans_sf"/>
</dbReference>
<keyword evidence="4 5" id="KW-0472">Membrane</keyword>
<dbReference type="RefSeq" id="WP_163288573.1">
    <property type="nucleotide sequence ID" value="NZ_JAAGWY010000001.1"/>
</dbReference>
<evidence type="ECO:0000313" key="7">
    <source>
        <dbReference type="EMBL" id="NEN05347.1"/>
    </source>
</evidence>
<evidence type="ECO:0000256" key="4">
    <source>
        <dbReference type="ARBA" id="ARBA00023136"/>
    </source>
</evidence>
<dbReference type="SUPFAM" id="SSF103473">
    <property type="entry name" value="MFS general substrate transporter"/>
    <property type="match status" value="1"/>
</dbReference>
<dbReference type="InterPro" id="IPR011701">
    <property type="entry name" value="MFS"/>
</dbReference>
<accession>A0A6L9XVV6</accession>
<reference evidence="7 8" key="1">
    <citation type="journal article" date="2014" name="J. Microbiol.">
        <title>Diaminobutyricibacter tongyongensis gen. nov., sp. nov. and Homoserinibacter gongjuensis gen. nov., sp. nov. belong to the family Microbacteriaceae.</title>
        <authorList>
            <person name="Kim S.J."/>
            <person name="Ahn J.H."/>
            <person name="Weon H.Y."/>
            <person name="Hamada M."/>
            <person name="Suzuki K."/>
            <person name="Kwon S.W."/>
        </authorList>
    </citation>
    <scope>NUCLEOTIDE SEQUENCE [LARGE SCALE GENOMIC DNA]</scope>
    <source>
        <strain evidence="7 8">NBRC 108724</strain>
    </source>
</reference>
<evidence type="ECO:0000259" key="6">
    <source>
        <dbReference type="PROSITE" id="PS50850"/>
    </source>
</evidence>
<protein>
    <submittedName>
        <fullName evidence="7">SLC45 family MFS transporter</fullName>
    </submittedName>
</protein>
<sequence length="428" mass="44324">MTIPPISLEAADSPSNPVAFDHELSALPKQRALLWTMFVANLGMATLWGAIGSIFLAVQLQTLNPDNKVGSLSLAIGLGAIGAMVASPIAGTLSDRTRTRIGGRAPWMIGGLGVAVAATVYMGFATSTIELIIAFVVVQVGTSFVASPLIAHIPDRVPSGRRGVFSSINGLGTLIGSVVGQAVGAAFSGSIPLGYIAVAVTFGVAIGVFLIVNAGQSNVGVPREPFAVTDLLRTFWVNPIKYPDFFWAFTGRLLIITGYYLVGSFGLYILQDYIGLGAGAVSVVPIVGVCVLVGIISSTIIAGPLSDRIGRRKIFIFIASAVLAVSILIPFVWPSVAGMLTFAFLSGFGFGAYQAVDYALVTQVLPSKENAGRDLGIINITATLPQTFGVAVAGLIVVLFGGYAALFPIAAAITIVGAVAIIPIRSVR</sequence>
<proteinExistence type="predicted"/>
<feature type="transmembrane region" description="Helical" evidence="5">
    <location>
        <begin position="314"/>
        <end position="333"/>
    </location>
</feature>
<comment type="subcellular location">
    <subcellularLocation>
        <location evidence="1">Cell membrane</location>
        <topology evidence="1">Multi-pass membrane protein</topology>
    </subcellularLocation>
</comment>
<organism evidence="7 8">
    <name type="scientific">Leifsonia tongyongensis</name>
    <dbReference type="NCBI Taxonomy" id="1268043"/>
    <lineage>
        <taxon>Bacteria</taxon>
        <taxon>Bacillati</taxon>
        <taxon>Actinomycetota</taxon>
        <taxon>Actinomycetes</taxon>
        <taxon>Micrococcales</taxon>
        <taxon>Microbacteriaceae</taxon>
        <taxon>Leifsonia</taxon>
    </lineage>
</organism>
<evidence type="ECO:0000256" key="2">
    <source>
        <dbReference type="ARBA" id="ARBA00022692"/>
    </source>
</evidence>
<dbReference type="PANTHER" id="PTHR23528">
    <property type="match status" value="1"/>
</dbReference>
<feature type="transmembrane region" description="Helical" evidence="5">
    <location>
        <begin position="377"/>
        <end position="400"/>
    </location>
</feature>
<dbReference type="InterPro" id="IPR020846">
    <property type="entry name" value="MFS_dom"/>
</dbReference>
<feature type="transmembrane region" description="Helical" evidence="5">
    <location>
        <begin position="245"/>
        <end position="270"/>
    </location>
</feature>